<sequence length="228" mass="23984">MDRPHTVLSCAMSLDGHIDDAGPERLRLSNDDDFDEIDEERAASDAILVGAGTLRADNPRLLVRSAERRRRRASGGATEHPTKVVLTASGKLDPTARFFTTGDAAKLVYADSGGHALAAGALHGIPDAAVVDAGSPLDPAVVLTDLAERGVRRLLVEGGSRVHTLFLTAGLADELRIAVAPFLIGDAAAPRFVDNGAFHNGPNRPMRLAEARSVGDMAVLRYLPAGTP</sequence>
<evidence type="ECO:0000256" key="1">
    <source>
        <dbReference type="ARBA" id="ARBA00005104"/>
    </source>
</evidence>
<dbReference type="InterPro" id="IPR050765">
    <property type="entry name" value="Riboflavin_Biosynth_HTPR"/>
</dbReference>
<evidence type="ECO:0000256" key="3">
    <source>
        <dbReference type="ARBA" id="ARBA00023002"/>
    </source>
</evidence>
<reference evidence="5 6" key="1">
    <citation type="submission" date="2020-08" db="EMBL/GenBank/DDBJ databases">
        <title>Sequencing the genomes of 1000 actinobacteria strains.</title>
        <authorList>
            <person name="Klenk H.-P."/>
        </authorList>
    </citation>
    <scope>NUCLEOTIDE SEQUENCE [LARGE SCALE GENOMIC DNA]</scope>
    <source>
        <strain evidence="5 6">DSM 102030</strain>
    </source>
</reference>
<accession>A0A7W7W285</accession>
<keyword evidence="3 5" id="KW-0560">Oxidoreductase</keyword>
<dbReference type="AlphaFoldDB" id="A0A7W7W285"/>
<comment type="caution">
    <text evidence="5">The sequence shown here is derived from an EMBL/GenBank/DDBJ whole genome shotgun (WGS) entry which is preliminary data.</text>
</comment>
<dbReference type="SUPFAM" id="SSF53597">
    <property type="entry name" value="Dihydrofolate reductase-like"/>
    <property type="match status" value="1"/>
</dbReference>
<feature type="domain" description="Bacterial bifunctional deaminase-reductase C-terminal" evidence="4">
    <location>
        <begin position="4"/>
        <end position="216"/>
    </location>
</feature>
<dbReference type="EMBL" id="JACHJT010000001">
    <property type="protein sequence ID" value="MBB4930405.1"/>
    <property type="molecule type" value="Genomic_DNA"/>
</dbReference>
<evidence type="ECO:0000313" key="6">
    <source>
        <dbReference type="Proteomes" id="UP000523007"/>
    </source>
</evidence>
<keyword evidence="6" id="KW-1185">Reference proteome</keyword>
<dbReference type="InterPro" id="IPR002734">
    <property type="entry name" value="RibDG_C"/>
</dbReference>
<dbReference type="EC" id="1.1.1.193" evidence="5"/>
<dbReference type="PANTHER" id="PTHR38011">
    <property type="entry name" value="DIHYDROFOLATE REDUCTASE FAMILY PROTEIN (AFU_ORTHOLOGUE AFUA_8G06820)"/>
    <property type="match status" value="1"/>
</dbReference>
<keyword evidence="2" id="KW-0521">NADP</keyword>
<comment type="pathway">
    <text evidence="1">Cofactor biosynthesis; riboflavin biosynthesis.</text>
</comment>
<gene>
    <name evidence="5" type="ORF">F4561_001225</name>
</gene>
<dbReference type="PANTHER" id="PTHR38011:SF7">
    <property type="entry name" value="2,5-DIAMINO-6-RIBOSYLAMINO-4(3H)-PYRIMIDINONE 5'-PHOSPHATE REDUCTASE"/>
    <property type="match status" value="1"/>
</dbReference>
<evidence type="ECO:0000259" key="4">
    <source>
        <dbReference type="Pfam" id="PF01872"/>
    </source>
</evidence>
<evidence type="ECO:0000313" key="5">
    <source>
        <dbReference type="EMBL" id="MBB4930405.1"/>
    </source>
</evidence>
<dbReference type="GO" id="GO:0009231">
    <property type="term" value="P:riboflavin biosynthetic process"/>
    <property type="evidence" value="ECO:0007669"/>
    <property type="project" value="InterPro"/>
</dbReference>
<dbReference type="Pfam" id="PF01872">
    <property type="entry name" value="RibD_C"/>
    <property type="match status" value="1"/>
</dbReference>
<dbReference type="Proteomes" id="UP000523007">
    <property type="component" value="Unassembled WGS sequence"/>
</dbReference>
<dbReference type="RefSeq" id="WP_184575574.1">
    <property type="nucleotide sequence ID" value="NZ_JACHJT010000001.1"/>
</dbReference>
<dbReference type="InterPro" id="IPR024072">
    <property type="entry name" value="DHFR-like_dom_sf"/>
</dbReference>
<dbReference type="Gene3D" id="3.40.430.10">
    <property type="entry name" value="Dihydrofolate Reductase, subunit A"/>
    <property type="match status" value="1"/>
</dbReference>
<dbReference type="GO" id="GO:0008703">
    <property type="term" value="F:5-amino-6-(5-phosphoribosylamino)uracil reductase activity"/>
    <property type="evidence" value="ECO:0007669"/>
    <property type="project" value="UniProtKB-EC"/>
</dbReference>
<name>A0A7W7W285_9ACTN</name>
<protein>
    <submittedName>
        <fullName evidence="5">5-amino-6-(5-phosphoribosylamino)uracil reductase</fullName>
        <ecNumber evidence="5">1.1.1.193</ecNumber>
    </submittedName>
</protein>
<evidence type="ECO:0000256" key="2">
    <source>
        <dbReference type="ARBA" id="ARBA00022857"/>
    </source>
</evidence>
<proteinExistence type="predicted"/>
<organism evidence="5 6">
    <name type="scientific">Lipingzhangella halophila</name>
    <dbReference type="NCBI Taxonomy" id="1783352"/>
    <lineage>
        <taxon>Bacteria</taxon>
        <taxon>Bacillati</taxon>
        <taxon>Actinomycetota</taxon>
        <taxon>Actinomycetes</taxon>
        <taxon>Streptosporangiales</taxon>
        <taxon>Nocardiopsidaceae</taxon>
        <taxon>Lipingzhangella</taxon>
    </lineage>
</organism>